<sequence>MQLFRYLIIPTKRITFASRSRFSTIKPKSRRSEHNLSVSSMTLLSQQIQHIWLISPCSQSFCYNTSAVKKMETTKLNEIASKVIQINSKFDVMAACIPIGTISDLLKSLFELGFSENGAVNLLTRSTWTTKKPELLVSILDIFKSYNLAVGTKIQILENLPLEFKEERRPMEDLPAIFKSNLDGLIKLGFSEDHLDAILLSSPQTLFLGFEHILSIMGKLNGLVDTKVDVLDLVTRCPHVLVEDWEETVRKFEYVYYEMVYEIEEIARSSVFNRTFDHIKDRHIYLTHTGYFIKIKRKDDERIVNPNPPLKTILDWHDHQFAKMFGNLSKEEYSVYLEMRKFEREEENSESESDDETR</sequence>
<dbReference type="Gene3D" id="1.25.70.10">
    <property type="entry name" value="Transcription termination factor 3, mitochondrial"/>
    <property type="match status" value="1"/>
</dbReference>
<gene>
    <name evidence="3" type="primary">106052520</name>
</gene>
<dbReference type="EnsemblMetazoa" id="BGLB029827-RA">
    <property type="protein sequence ID" value="BGLB029827-PA"/>
    <property type="gene ID" value="BGLB029827"/>
</dbReference>
<evidence type="ECO:0000256" key="2">
    <source>
        <dbReference type="ARBA" id="ARBA00022946"/>
    </source>
</evidence>
<evidence type="ECO:0000256" key="1">
    <source>
        <dbReference type="ARBA" id="ARBA00007692"/>
    </source>
</evidence>
<comment type="similarity">
    <text evidence="1">Belongs to the mTERF family.</text>
</comment>
<proteinExistence type="inferred from homology"/>
<dbReference type="RefSeq" id="XP_013063368.2">
    <property type="nucleotide sequence ID" value="XM_013207914.2"/>
</dbReference>
<dbReference type="VEuPathDB" id="VectorBase:BGLB029827"/>
<accession>A0A2C9LDC8</accession>
<dbReference type="STRING" id="6526.A0A2C9LDC8"/>
<evidence type="ECO:0000313" key="3">
    <source>
        <dbReference type="EnsemblMetazoa" id="BGLB029827-PA"/>
    </source>
</evidence>
<keyword evidence="2" id="KW-0809">Transit peptide</keyword>
<dbReference type="VEuPathDB" id="VectorBase:BGLAX_045951"/>
<evidence type="ECO:0000313" key="4">
    <source>
        <dbReference type="Proteomes" id="UP000076420"/>
    </source>
</evidence>
<protein>
    <submittedName>
        <fullName evidence="3">Uncharacterized protein</fullName>
    </submittedName>
</protein>
<reference evidence="3" key="1">
    <citation type="submission" date="2020-05" db="UniProtKB">
        <authorList>
            <consortium name="EnsemblMetazoa"/>
        </authorList>
    </citation>
    <scope>IDENTIFICATION</scope>
    <source>
        <strain evidence="3">BB02</strain>
    </source>
</reference>
<dbReference type="AlphaFoldDB" id="A0A2C9LDC8"/>
<name>A0A2C9LDC8_BIOGL</name>
<dbReference type="Proteomes" id="UP000076420">
    <property type="component" value="Unassembled WGS sequence"/>
</dbReference>
<dbReference type="GO" id="GO:0003676">
    <property type="term" value="F:nucleic acid binding"/>
    <property type="evidence" value="ECO:0007669"/>
    <property type="project" value="InterPro"/>
</dbReference>
<dbReference type="KEGG" id="bgt:106052520"/>
<dbReference type="InterPro" id="IPR038538">
    <property type="entry name" value="MTERF_sf"/>
</dbReference>
<organism evidence="3 4">
    <name type="scientific">Biomphalaria glabrata</name>
    <name type="common">Bloodfluke planorb</name>
    <name type="synonym">Freshwater snail</name>
    <dbReference type="NCBI Taxonomy" id="6526"/>
    <lineage>
        <taxon>Eukaryota</taxon>
        <taxon>Metazoa</taxon>
        <taxon>Spiralia</taxon>
        <taxon>Lophotrochozoa</taxon>
        <taxon>Mollusca</taxon>
        <taxon>Gastropoda</taxon>
        <taxon>Heterobranchia</taxon>
        <taxon>Euthyneura</taxon>
        <taxon>Panpulmonata</taxon>
        <taxon>Hygrophila</taxon>
        <taxon>Lymnaeoidea</taxon>
        <taxon>Planorbidae</taxon>
        <taxon>Biomphalaria</taxon>
    </lineage>
</organism>
<dbReference type="InterPro" id="IPR003690">
    <property type="entry name" value="MTERF"/>
</dbReference>
<dbReference type="OrthoDB" id="9991972at2759"/>
<dbReference type="Pfam" id="PF02536">
    <property type="entry name" value="mTERF"/>
    <property type="match status" value="1"/>
</dbReference>